<protein>
    <submittedName>
        <fullName evidence="1">Uncharacterized protein</fullName>
    </submittedName>
</protein>
<name>X0WW35_9ZZZZ</name>
<evidence type="ECO:0000313" key="1">
    <source>
        <dbReference type="EMBL" id="GAG35194.1"/>
    </source>
</evidence>
<dbReference type="AlphaFoldDB" id="X0WW35"/>
<gene>
    <name evidence="1" type="ORF">S01H1_68832</name>
</gene>
<reference evidence="1" key="1">
    <citation type="journal article" date="2014" name="Front. Microbiol.">
        <title>High frequency of phylogenetically diverse reductive dehalogenase-homologous genes in deep subseafloor sedimentary metagenomes.</title>
        <authorList>
            <person name="Kawai M."/>
            <person name="Futagami T."/>
            <person name="Toyoda A."/>
            <person name="Takaki Y."/>
            <person name="Nishi S."/>
            <person name="Hori S."/>
            <person name="Arai W."/>
            <person name="Tsubouchi T."/>
            <person name="Morono Y."/>
            <person name="Uchiyama I."/>
            <person name="Ito T."/>
            <person name="Fujiyama A."/>
            <person name="Inagaki F."/>
            <person name="Takami H."/>
        </authorList>
    </citation>
    <scope>NUCLEOTIDE SEQUENCE</scope>
    <source>
        <strain evidence="1">Expedition CK06-06</strain>
    </source>
</reference>
<accession>X0WW35</accession>
<sequence length="77" mass="8620">MANSFDPYREALVMEQVTVWGSLAEEVDAAAQERIAAELHATAEDASELEYQRTHTGFCRVITVTEDDLQRLQASHP</sequence>
<dbReference type="EMBL" id="BARS01045658">
    <property type="protein sequence ID" value="GAG35194.1"/>
    <property type="molecule type" value="Genomic_DNA"/>
</dbReference>
<comment type="caution">
    <text evidence="1">The sequence shown here is derived from an EMBL/GenBank/DDBJ whole genome shotgun (WGS) entry which is preliminary data.</text>
</comment>
<organism evidence="1">
    <name type="scientific">marine sediment metagenome</name>
    <dbReference type="NCBI Taxonomy" id="412755"/>
    <lineage>
        <taxon>unclassified sequences</taxon>
        <taxon>metagenomes</taxon>
        <taxon>ecological metagenomes</taxon>
    </lineage>
</organism>
<proteinExistence type="predicted"/>